<comment type="similarity">
    <text evidence="1">Belongs to the protein kinase superfamily. CAMK Ser/Thr protein kinase family.</text>
</comment>
<dbReference type="PANTHER" id="PTHR44170:SF43">
    <property type="entry name" value="MYOPALLADIN"/>
    <property type="match status" value="1"/>
</dbReference>
<accession>A0A336MHG5</accession>
<evidence type="ECO:0000256" key="5">
    <source>
        <dbReference type="SAM" id="MobiDB-lite"/>
    </source>
</evidence>
<feature type="domain" description="Fibronectin type-III" evidence="8">
    <location>
        <begin position="738"/>
        <end position="831"/>
    </location>
</feature>
<protein>
    <submittedName>
        <fullName evidence="9">CSON015462 protein</fullName>
    </submittedName>
</protein>
<dbReference type="InterPro" id="IPR036116">
    <property type="entry name" value="FN3_sf"/>
</dbReference>
<feature type="transmembrane region" description="Helical" evidence="6">
    <location>
        <begin position="841"/>
        <end position="863"/>
    </location>
</feature>
<dbReference type="InterPro" id="IPR003599">
    <property type="entry name" value="Ig_sub"/>
</dbReference>
<feature type="region of interest" description="Disordered" evidence="5">
    <location>
        <begin position="873"/>
        <end position="897"/>
    </location>
</feature>
<reference evidence="9" key="1">
    <citation type="submission" date="2018-07" db="EMBL/GenBank/DDBJ databases">
        <authorList>
            <person name="Quirk P.G."/>
            <person name="Krulwich T.A."/>
        </authorList>
    </citation>
    <scope>NUCLEOTIDE SEQUENCE</scope>
</reference>
<dbReference type="EMBL" id="UFQT01000983">
    <property type="protein sequence ID" value="SSX28283.1"/>
    <property type="molecule type" value="Genomic_DNA"/>
</dbReference>
<evidence type="ECO:0000256" key="4">
    <source>
        <dbReference type="ARBA" id="ARBA00023319"/>
    </source>
</evidence>
<dbReference type="PROSITE" id="PS50853">
    <property type="entry name" value="FN3"/>
    <property type="match status" value="1"/>
</dbReference>
<dbReference type="InterPro" id="IPR013783">
    <property type="entry name" value="Ig-like_fold"/>
</dbReference>
<sequence>MANETQCGIGSVLSKNIVVKEAMLERDSISNNNSHNIVAIRGGSIILNCPFKSYPAAKFSWYLTNKTNEATTTTGTVTIDNTIGKLAPTPIISTGSSLSHLKDNRRVKGLICKKNKNPKPLKYFILSNGSLLITLLTYEDSGRYKCEAQNDYIPKKTTRTAWVALKIEEPSNPKIPRFGLLPPLQEQNLTILTHDVLRLHCASYSEKISWSFTPRRSNIPIPLTDFTNELKYVNVSIDKHDGVYNCSTPSGEYQTFNVHVTSMPVLAESLDSRTTSVATAVSFNCSATGNPLPEITWYRNGKLIENSYVINYETPILRINSVEPEDQGIYECFARNSVGEVKSSGHLTVRKKQQYKDLDERPMNVKCYPADFNTVIIKFESKNVYHMINYYVATKNPYSWQSPPPLEPLDQNTIKITTYIEPLKKYGIYLRGIMRKDTNKNGKSDQTIMSLTRMSNLVECATQGIPVRYTSMSNNIFVWWADTNKLNLSAIYVQFLHNDTMNSPLFSTEIIGTYIHFEGSNNYLTHAEFSYGLVKLPAETTTIQPSYTSGNRRKRFGMDYEDNSRYMKMSKLSTRNAIFPHYNEGTISQVKVTGNVTGILIPNPQNLIIRVLGSTEPDGSLFPQDLKYVPWTSAELDEATPKAKLNILETHARSIRIGWTPLGDNLLSDKCMEVCHKDIIQDFMQRSRPLDCEKIDPSYNEAIVGKLTPLTTFNVFIRVCNSSQPISEILDIITKQDVSGPVSNHNITLGEDGILLQWQPPTQPNGVLLYYLIEWTKDGLDFYQNVSIDGPFQFKFPNTSASDKFNMSIKAISPAGEGIPIVVDLRRHSSYFPDFSSDDSILGIALGILLSIFCIIICIWIFVRNRNCNKNQHQPSNNQTGNNNHSHTSGRGESGQNAVNCTADVHEMQTLIAQSDISTIVANGTVQHYTRPDVTEVDTEIRTLTNEKPKLLKTSPKLNVRSKESGQSFELEPLHSSNVDSMPNGGVMTTFHPEPVVKNGNGILKSGNGYDHPRPNGLTVINGNLDQTTVVKSNGNLRITENPQYLKPTTLDTTSNTSTSPTNFLPIDDQRSSPNNSSIFDTSQQKLLGNSTIDSDIKHNNSNNIKNLLKIDKDKLKNNFKNTSTFNHFNGDGSDENHHHHHLQKQQQPDNLSYDLNTSNLSTKPLTGTSPTKIRGNGWLIDNYRQPIIGPNG</sequence>
<dbReference type="SUPFAM" id="SSF49265">
    <property type="entry name" value="Fibronectin type III"/>
    <property type="match status" value="1"/>
</dbReference>
<evidence type="ECO:0000256" key="2">
    <source>
        <dbReference type="ARBA" id="ARBA00022737"/>
    </source>
</evidence>
<dbReference type="FunFam" id="2.60.40.10:FF:000080">
    <property type="entry name" value="Myosin light chain kinase, smooth muscle"/>
    <property type="match status" value="1"/>
</dbReference>
<keyword evidence="3" id="KW-1015">Disulfide bond</keyword>
<dbReference type="InterPro" id="IPR003961">
    <property type="entry name" value="FN3_dom"/>
</dbReference>
<feature type="region of interest" description="Disordered" evidence="5">
    <location>
        <begin position="1041"/>
        <end position="1083"/>
    </location>
</feature>
<name>A0A336MHG5_CULSO</name>
<dbReference type="InterPro" id="IPR036179">
    <property type="entry name" value="Ig-like_dom_sf"/>
</dbReference>
<keyword evidence="2" id="KW-0677">Repeat</keyword>
<dbReference type="SMART" id="SM00408">
    <property type="entry name" value="IGc2"/>
    <property type="match status" value="2"/>
</dbReference>
<dbReference type="GO" id="GO:0030154">
    <property type="term" value="P:cell differentiation"/>
    <property type="evidence" value="ECO:0007669"/>
    <property type="project" value="UniProtKB-ARBA"/>
</dbReference>
<feature type="compositionally biased region" description="Polar residues" evidence="5">
    <location>
        <begin position="1149"/>
        <end position="1170"/>
    </location>
</feature>
<dbReference type="AlphaFoldDB" id="A0A336MHG5"/>
<feature type="compositionally biased region" description="Polar residues" evidence="5">
    <location>
        <begin position="1072"/>
        <end position="1083"/>
    </location>
</feature>
<dbReference type="InterPro" id="IPR003598">
    <property type="entry name" value="Ig_sub2"/>
</dbReference>
<feature type="region of interest" description="Disordered" evidence="5">
    <location>
        <begin position="1130"/>
        <end position="1170"/>
    </location>
</feature>
<evidence type="ECO:0000256" key="1">
    <source>
        <dbReference type="ARBA" id="ARBA00006692"/>
    </source>
</evidence>
<dbReference type="CDD" id="cd00063">
    <property type="entry name" value="FN3"/>
    <property type="match status" value="1"/>
</dbReference>
<dbReference type="Pfam" id="PF07679">
    <property type="entry name" value="I-set"/>
    <property type="match status" value="1"/>
</dbReference>
<dbReference type="Gene3D" id="2.60.40.10">
    <property type="entry name" value="Immunoglobulins"/>
    <property type="match status" value="3"/>
</dbReference>
<feature type="domain" description="Ig-like" evidence="7">
    <location>
        <begin position="42"/>
        <end position="158"/>
    </location>
</feature>
<dbReference type="PANTHER" id="PTHR44170">
    <property type="entry name" value="PROTEIN SIDEKICK"/>
    <property type="match status" value="1"/>
</dbReference>
<dbReference type="SUPFAM" id="SSF48726">
    <property type="entry name" value="Immunoglobulin"/>
    <property type="match status" value="2"/>
</dbReference>
<dbReference type="InterPro" id="IPR007110">
    <property type="entry name" value="Ig-like_dom"/>
</dbReference>
<keyword evidence="6" id="KW-0472">Membrane</keyword>
<evidence type="ECO:0000256" key="3">
    <source>
        <dbReference type="ARBA" id="ARBA00023157"/>
    </source>
</evidence>
<evidence type="ECO:0000259" key="8">
    <source>
        <dbReference type="PROSITE" id="PS50853"/>
    </source>
</evidence>
<dbReference type="InterPro" id="IPR013098">
    <property type="entry name" value="Ig_I-set"/>
</dbReference>
<feature type="compositionally biased region" description="Low complexity" evidence="5">
    <location>
        <begin position="1048"/>
        <end position="1066"/>
    </location>
</feature>
<feature type="region of interest" description="Disordered" evidence="5">
    <location>
        <begin position="960"/>
        <end position="980"/>
    </location>
</feature>
<dbReference type="Pfam" id="PF13895">
    <property type="entry name" value="Ig_2"/>
    <property type="match status" value="1"/>
</dbReference>
<dbReference type="PROSITE" id="PS50835">
    <property type="entry name" value="IG_LIKE"/>
    <property type="match status" value="2"/>
</dbReference>
<keyword evidence="6" id="KW-1133">Transmembrane helix</keyword>
<dbReference type="VEuPathDB" id="VectorBase:CSON015462"/>
<feature type="domain" description="Ig-like" evidence="7">
    <location>
        <begin position="264"/>
        <end position="348"/>
    </location>
</feature>
<organism evidence="9">
    <name type="scientific">Culicoides sonorensis</name>
    <name type="common">Biting midge</name>
    <dbReference type="NCBI Taxonomy" id="179676"/>
    <lineage>
        <taxon>Eukaryota</taxon>
        <taxon>Metazoa</taxon>
        <taxon>Ecdysozoa</taxon>
        <taxon>Arthropoda</taxon>
        <taxon>Hexapoda</taxon>
        <taxon>Insecta</taxon>
        <taxon>Pterygota</taxon>
        <taxon>Neoptera</taxon>
        <taxon>Endopterygota</taxon>
        <taxon>Diptera</taxon>
        <taxon>Nematocera</taxon>
        <taxon>Chironomoidea</taxon>
        <taxon>Ceratopogonidae</taxon>
        <taxon>Ceratopogoninae</taxon>
        <taxon>Culicoides</taxon>
        <taxon>Monoculicoides</taxon>
    </lineage>
</organism>
<keyword evidence="6" id="KW-0812">Transmembrane</keyword>
<dbReference type="SMART" id="SM00409">
    <property type="entry name" value="IG"/>
    <property type="match status" value="3"/>
</dbReference>
<gene>
    <name evidence="9" type="primary">CSON015462</name>
</gene>
<proteinExistence type="inferred from homology"/>
<evidence type="ECO:0000256" key="6">
    <source>
        <dbReference type="SAM" id="Phobius"/>
    </source>
</evidence>
<keyword evidence="4" id="KW-0393">Immunoglobulin domain</keyword>
<evidence type="ECO:0000259" key="7">
    <source>
        <dbReference type="PROSITE" id="PS50835"/>
    </source>
</evidence>
<evidence type="ECO:0000313" key="9">
    <source>
        <dbReference type="EMBL" id="SSX28283.1"/>
    </source>
</evidence>
<dbReference type="GO" id="GO:0009653">
    <property type="term" value="P:anatomical structure morphogenesis"/>
    <property type="evidence" value="ECO:0007669"/>
    <property type="project" value="UniProtKB-ARBA"/>
</dbReference>
<dbReference type="GO" id="GO:0098609">
    <property type="term" value="P:cell-cell adhesion"/>
    <property type="evidence" value="ECO:0007669"/>
    <property type="project" value="TreeGrafter"/>
</dbReference>